<dbReference type="InterPro" id="IPR007751">
    <property type="entry name" value="DUF676_lipase-like"/>
</dbReference>
<dbReference type="Proteomes" id="UP000734854">
    <property type="component" value="Unassembled WGS sequence"/>
</dbReference>
<gene>
    <name evidence="3" type="ORF">ZIOFF_058922</name>
</gene>
<dbReference type="InterPro" id="IPR044294">
    <property type="entry name" value="Lipase-like"/>
</dbReference>
<evidence type="ECO:0000256" key="1">
    <source>
        <dbReference type="SAM" id="MobiDB-lite"/>
    </source>
</evidence>
<dbReference type="EMBL" id="JACMSC010000016">
    <property type="protein sequence ID" value="KAG6482291.1"/>
    <property type="molecule type" value="Genomic_DNA"/>
</dbReference>
<accession>A0A8J5F6W3</accession>
<dbReference type="PANTHER" id="PTHR12482:SF5">
    <property type="entry name" value="DUF676 DOMAIN-CONTAINING PROTEIN"/>
    <property type="match status" value="1"/>
</dbReference>
<feature type="domain" description="DUF676" evidence="2">
    <location>
        <begin position="317"/>
        <end position="428"/>
    </location>
</feature>
<evidence type="ECO:0000313" key="3">
    <source>
        <dbReference type="EMBL" id="KAG6482291.1"/>
    </source>
</evidence>
<feature type="region of interest" description="Disordered" evidence="1">
    <location>
        <begin position="574"/>
        <end position="598"/>
    </location>
</feature>
<proteinExistence type="predicted"/>
<comment type="caution">
    <text evidence="3">The sequence shown here is derived from an EMBL/GenBank/DDBJ whole genome shotgun (WGS) entry which is preliminary data.</text>
</comment>
<dbReference type="PANTHER" id="PTHR12482">
    <property type="entry name" value="LIPASE ROG1-RELATED-RELATED"/>
    <property type="match status" value="1"/>
</dbReference>
<protein>
    <recommendedName>
        <fullName evidence="2">DUF676 domain-containing protein</fullName>
    </recommendedName>
</protein>
<evidence type="ECO:0000259" key="2">
    <source>
        <dbReference type="Pfam" id="PF05057"/>
    </source>
</evidence>
<dbReference type="Pfam" id="PF05057">
    <property type="entry name" value="DUF676"/>
    <property type="match status" value="1"/>
</dbReference>
<name>A0A8J5F6W3_ZINOF</name>
<evidence type="ECO:0000313" key="4">
    <source>
        <dbReference type="Proteomes" id="UP000734854"/>
    </source>
</evidence>
<sequence length="618" mass="68263">MLGQVQWSKAIEIVKSLSISCELLLKQIKNLSRAIGQAVDDLQDLDKLELSGSSLRNDLSTSSASKMGVGLSPNMLDNNLKKPNGTVDFGNDLILNSLSMEELLGALFTLGNHLSFLWNTFLKFHRFSAPAKLVSPDVYEVVLIIFYVLQEKLVFNGYLSLSVVSRINRVKILEHLLGVWSMDRKVDWSVWVVHSKMEVPNHYLRNGSNESSHHNITGKVAVRKANDEPAQKATSRAELHRKTIAQMKINSCSIQDMYIFGDPSHAPVVFVEQQAINLPNYTDYHLDQNGATNLTVPAKDVVPRFLEPKKTGRVLRVVVFVHGFQACAPSLLFSFLLFLINGNHLDLRLVRNQWLLIDPGAECLMSEANEEKTTGDFREMGCRLAEEVILFLRKKMDKLLRYGGCKDIKLSFVGHSIGNIIIRSALTGIVHALGLWLMKKLKGAQCIHQLTFTDDPDPHNTFFYKLYEDPGTFQKHYIVIVPTGGAVSDRLPPQPMPQGPSPGSAYTPGPVAGLGLRLGACCRAWVAWPTPPGSSYAFGLVVGLDLHLWARAMPLGSSPRSSDPFGLLRHLDAQGTRHSDKTAAVPSSTVAEEGELPPKTLPQAKVVRLIPTSRLGGA</sequence>
<reference evidence="3 4" key="1">
    <citation type="submission" date="2020-08" db="EMBL/GenBank/DDBJ databases">
        <title>Plant Genome Project.</title>
        <authorList>
            <person name="Zhang R.-G."/>
        </authorList>
    </citation>
    <scope>NUCLEOTIDE SEQUENCE [LARGE SCALE GENOMIC DNA]</scope>
    <source>
        <tissue evidence="3">Rhizome</tissue>
    </source>
</reference>
<dbReference type="AlphaFoldDB" id="A0A8J5F6W3"/>
<organism evidence="3 4">
    <name type="scientific">Zingiber officinale</name>
    <name type="common">Ginger</name>
    <name type="synonym">Amomum zingiber</name>
    <dbReference type="NCBI Taxonomy" id="94328"/>
    <lineage>
        <taxon>Eukaryota</taxon>
        <taxon>Viridiplantae</taxon>
        <taxon>Streptophyta</taxon>
        <taxon>Embryophyta</taxon>
        <taxon>Tracheophyta</taxon>
        <taxon>Spermatophyta</taxon>
        <taxon>Magnoliopsida</taxon>
        <taxon>Liliopsida</taxon>
        <taxon>Zingiberales</taxon>
        <taxon>Zingiberaceae</taxon>
        <taxon>Zingiber</taxon>
    </lineage>
</organism>
<keyword evidence="4" id="KW-1185">Reference proteome</keyword>